<protein>
    <submittedName>
        <fullName evidence="3">RING-type domain-containing protein</fullName>
    </submittedName>
</protein>
<reference evidence="3" key="1">
    <citation type="submission" date="2017-02" db="UniProtKB">
        <authorList>
            <consortium name="WormBaseParasite"/>
        </authorList>
    </citation>
    <scope>IDENTIFICATION</scope>
</reference>
<evidence type="ECO:0000256" key="1">
    <source>
        <dbReference type="SAM" id="MobiDB-lite"/>
    </source>
</evidence>
<organism evidence="2 3">
    <name type="scientific">Parastrongyloides trichosuri</name>
    <name type="common">Possum-specific nematode worm</name>
    <dbReference type="NCBI Taxonomy" id="131310"/>
    <lineage>
        <taxon>Eukaryota</taxon>
        <taxon>Metazoa</taxon>
        <taxon>Ecdysozoa</taxon>
        <taxon>Nematoda</taxon>
        <taxon>Chromadorea</taxon>
        <taxon>Rhabditida</taxon>
        <taxon>Tylenchina</taxon>
        <taxon>Panagrolaimomorpha</taxon>
        <taxon>Strongyloidoidea</taxon>
        <taxon>Strongyloididae</taxon>
        <taxon>Parastrongyloides</taxon>
    </lineage>
</organism>
<name>A0A0N4ZFA4_PARTI</name>
<evidence type="ECO:0000313" key="3">
    <source>
        <dbReference type="WBParaSite" id="PTRK_0000643500.1"/>
    </source>
</evidence>
<feature type="region of interest" description="Disordered" evidence="1">
    <location>
        <begin position="275"/>
        <end position="299"/>
    </location>
</feature>
<accession>A0A0N4ZFA4</accession>
<dbReference type="WBParaSite" id="PTRK_0000643500.1">
    <property type="protein sequence ID" value="PTRK_0000643500.1"/>
    <property type="gene ID" value="PTRK_0000643500"/>
</dbReference>
<proteinExistence type="predicted"/>
<evidence type="ECO:0000313" key="2">
    <source>
        <dbReference type="Proteomes" id="UP000038045"/>
    </source>
</evidence>
<keyword evidence="2" id="KW-1185">Reference proteome</keyword>
<sequence length="505" mass="57891">MLHVEKEEKSVLETAREFIDTISGKQVANADFISTTDRNACCVTLKRQEQGFQRSNNILISTTNEITTKELEKSVLYSFVPQFKDIAFQFENLNVETRKASIEAHNKMMVESEKVKESSKENMIHNRNGATPLLVNNVLESANVLMEHFIRMYEINGYIEIPESRNKYKVVENVLTTIKCYKQIYKEPEFYTKFDTTESVFNKFYKELQTIYKDHGGADDNNSPIQKEGSEVLLNTSTIPSSVDEDVYMSANEDNQIPGPSGLNVNSIMACEQKLIPPAPKTRGRKKGSPKSGDVRNETNSIITKIEDIKKKKATNYFSTELNIKRNFTQTNINIDSTNSKKRKGYGESNMCLRDRKKEDVFVKPKPVCTWHNNTNSVTSRTSDIVVKPAYVPNRGPIVDLTVEEVARNENLKALVIRQFQIMCADSKNFYLRCKQKPLVFELPSEDGVRRRFKYEYDINNAESHEIGRALVENTKRLKRDFSTVVESIVYGGILSKKRNTIRQL</sequence>
<dbReference type="Proteomes" id="UP000038045">
    <property type="component" value="Unplaced"/>
</dbReference>
<dbReference type="AlphaFoldDB" id="A0A0N4ZFA4"/>